<comment type="similarity">
    <text evidence="1">Belongs to the class I-like SAM-binding methyltransferase superfamily. TRM5/TYW2 family.</text>
</comment>
<dbReference type="GO" id="GO:0070901">
    <property type="term" value="P:mitochondrial tRNA methylation"/>
    <property type="evidence" value="ECO:0007669"/>
    <property type="project" value="UniProtKB-ARBA"/>
</dbReference>
<reference evidence="9" key="1">
    <citation type="submission" date="2021-01" db="EMBL/GenBank/DDBJ databases">
        <authorList>
            <person name="Kaushik A."/>
        </authorList>
    </citation>
    <scope>NUCLEOTIDE SEQUENCE</scope>
    <source>
        <strain evidence="9">AG1-1B</strain>
    </source>
</reference>
<keyword evidence="5" id="KW-0949">S-adenosyl-L-methionine</keyword>
<evidence type="ECO:0000256" key="2">
    <source>
        <dbReference type="ARBA" id="ARBA00022490"/>
    </source>
</evidence>
<evidence type="ECO:0000256" key="5">
    <source>
        <dbReference type="ARBA" id="ARBA00022691"/>
    </source>
</evidence>
<dbReference type="InterPro" id="IPR056744">
    <property type="entry name" value="TRM5/TYW2-like_N"/>
</dbReference>
<dbReference type="Gene3D" id="3.30.300.110">
    <property type="entry name" value="Met-10+ protein-like domains"/>
    <property type="match status" value="1"/>
</dbReference>
<proteinExistence type="inferred from homology"/>
<dbReference type="GO" id="GO:0005739">
    <property type="term" value="C:mitochondrion"/>
    <property type="evidence" value="ECO:0007669"/>
    <property type="project" value="GOC"/>
</dbReference>
<evidence type="ECO:0000256" key="4">
    <source>
        <dbReference type="ARBA" id="ARBA00022679"/>
    </source>
</evidence>
<dbReference type="AlphaFoldDB" id="A0A8H3BC61"/>
<feature type="domain" description="TRM5/TYW2-like N-terminal" evidence="8">
    <location>
        <begin position="100"/>
        <end position="150"/>
    </location>
</feature>
<sequence>MRDLDRAFFKKGVPMIAAQIEARQTGELLKASVLRPHILDLPKITNVVRTNDGDEGKRLLLLGISGPDHLPSEAKEYLNSKGATLVSHSIELDYDYWTADQILRAVLPPELGEGSPTAFSINGHIAHMNLRDEYLPYRFLIGQVILDVCNLYLP</sequence>
<evidence type="ECO:0000256" key="3">
    <source>
        <dbReference type="ARBA" id="ARBA00022603"/>
    </source>
</evidence>
<keyword evidence="2" id="KW-0963">Cytoplasm</keyword>
<accession>A0A8H3BC61</accession>
<dbReference type="FunFam" id="3.30.300.110:FF:000001">
    <property type="entry name" value="tRNA (guanine(37)-N1)-methyltransferase"/>
    <property type="match status" value="1"/>
</dbReference>
<keyword evidence="3" id="KW-0489">Methyltransferase</keyword>
<dbReference type="EMBL" id="CAJMWQ010001502">
    <property type="protein sequence ID" value="CAE6452878.1"/>
    <property type="molecule type" value="Genomic_DNA"/>
</dbReference>
<dbReference type="Proteomes" id="UP000663826">
    <property type="component" value="Unassembled WGS sequence"/>
</dbReference>
<protein>
    <recommendedName>
        <fullName evidence="8">TRM5/TYW2-like N-terminal domain-containing protein</fullName>
    </recommendedName>
</protein>
<gene>
    <name evidence="9" type="ORF">RDB_LOCUS80674</name>
</gene>
<comment type="caution">
    <text evidence="9">The sequence shown here is derived from an EMBL/GenBank/DDBJ whole genome shotgun (WGS) entry which is preliminary data.</text>
</comment>
<evidence type="ECO:0000256" key="6">
    <source>
        <dbReference type="ARBA" id="ARBA00022694"/>
    </source>
</evidence>
<keyword evidence="6" id="KW-0819">tRNA processing</keyword>
<comment type="catalytic activity">
    <reaction evidence="7">
        <text>guanosine(37) in tRNA + S-adenosyl-L-methionine = N(1)-methylguanosine(37) in tRNA + S-adenosyl-L-homocysteine + H(+)</text>
        <dbReference type="Rhea" id="RHEA:36899"/>
        <dbReference type="Rhea" id="RHEA-COMP:10145"/>
        <dbReference type="Rhea" id="RHEA-COMP:10147"/>
        <dbReference type="ChEBI" id="CHEBI:15378"/>
        <dbReference type="ChEBI" id="CHEBI:57856"/>
        <dbReference type="ChEBI" id="CHEBI:59789"/>
        <dbReference type="ChEBI" id="CHEBI:73542"/>
        <dbReference type="ChEBI" id="CHEBI:74269"/>
        <dbReference type="EC" id="2.1.1.228"/>
    </reaction>
</comment>
<dbReference type="GO" id="GO:0052906">
    <property type="term" value="F:tRNA (guanine(37)-N1)-methyltransferase activity"/>
    <property type="evidence" value="ECO:0007669"/>
    <property type="project" value="UniProtKB-EC"/>
</dbReference>
<evidence type="ECO:0000256" key="7">
    <source>
        <dbReference type="ARBA" id="ARBA00047783"/>
    </source>
</evidence>
<evidence type="ECO:0000313" key="10">
    <source>
        <dbReference type="Proteomes" id="UP000663826"/>
    </source>
</evidence>
<evidence type="ECO:0000313" key="9">
    <source>
        <dbReference type="EMBL" id="CAE6452878.1"/>
    </source>
</evidence>
<organism evidence="9 10">
    <name type="scientific">Rhizoctonia solani</name>
    <dbReference type="NCBI Taxonomy" id="456999"/>
    <lineage>
        <taxon>Eukaryota</taxon>
        <taxon>Fungi</taxon>
        <taxon>Dikarya</taxon>
        <taxon>Basidiomycota</taxon>
        <taxon>Agaricomycotina</taxon>
        <taxon>Agaricomycetes</taxon>
        <taxon>Cantharellales</taxon>
        <taxon>Ceratobasidiaceae</taxon>
        <taxon>Rhizoctonia</taxon>
    </lineage>
</organism>
<evidence type="ECO:0000256" key="1">
    <source>
        <dbReference type="ARBA" id="ARBA00009775"/>
    </source>
</evidence>
<evidence type="ECO:0000259" key="8">
    <source>
        <dbReference type="Pfam" id="PF25133"/>
    </source>
</evidence>
<name>A0A8H3BC61_9AGAM</name>
<keyword evidence="4" id="KW-0808">Transferase</keyword>
<dbReference type="Pfam" id="PF25133">
    <property type="entry name" value="TYW2_N_2"/>
    <property type="match status" value="1"/>
</dbReference>